<dbReference type="GO" id="GO:0008270">
    <property type="term" value="F:zinc ion binding"/>
    <property type="evidence" value="ECO:0007669"/>
    <property type="project" value="UniProtKB-KW"/>
</dbReference>
<keyword evidence="6 15" id="KW-0812">Transmembrane</keyword>
<dbReference type="PROSITE" id="PS50089">
    <property type="entry name" value="ZF_RING_2"/>
    <property type="match status" value="1"/>
</dbReference>
<keyword evidence="18" id="KW-1185">Reference proteome</keyword>
<evidence type="ECO:0000256" key="5">
    <source>
        <dbReference type="ARBA" id="ARBA00022679"/>
    </source>
</evidence>
<evidence type="ECO:0000256" key="7">
    <source>
        <dbReference type="ARBA" id="ARBA00022723"/>
    </source>
</evidence>
<dbReference type="PANTHER" id="PTHR45768">
    <property type="entry name" value="E3 UBIQUITIN-PROTEIN LIGASE RNF13-LIKE"/>
    <property type="match status" value="1"/>
</dbReference>
<evidence type="ECO:0000256" key="10">
    <source>
        <dbReference type="ARBA" id="ARBA00022833"/>
    </source>
</evidence>
<dbReference type="Gene3D" id="3.30.40.10">
    <property type="entry name" value="Zinc/RING finger domain, C3HC4 (zinc finger)"/>
    <property type="match status" value="1"/>
</dbReference>
<evidence type="ECO:0000259" key="16">
    <source>
        <dbReference type="PROSITE" id="PS50089"/>
    </source>
</evidence>
<dbReference type="InterPro" id="IPR001841">
    <property type="entry name" value="Znf_RING"/>
</dbReference>
<dbReference type="SUPFAM" id="SSF57850">
    <property type="entry name" value="RING/U-box"/>
    <property type="match status" value="1"/>
</dbReference>
<evidence type="ECO:0000256" key="4">
    <source>
        <dbReference type="ARBA" id="ARBA00012483"/>
    </source>
</evidence>
<name>B9SVL1_RICCO</name>
<proteinExistence type="inferred from homology"/>
<dbReference type="GO" id="GO:0061630">
    <property type="term" value="F:ubiquitin protein ligase activity"/>
    <property type="evidence" value="ECO:0007669"/>
    <property type="project" value="UniProtKB-EC"/>
</dbReference>
<dbReference type="InterPro" id="IPR013083">
    <property type="entry name" value="Znf_RING/FYVE/PHD"/>
</dbReference>
<accession>B9SVL1</accession>
<evidence type="ECO:0000256" key="13">
    <source>
        <dbReference type="ARBA" id="ARBA00024209"/>
    </source>
</evidence>
<comment type="catalytic activity">
    <reaction evidence="1">
        <text>S-ubiquitinyl-[E2 ubiquitin-conjugating enzyme]-L-cysteine + [acceptor protein]-L-lysine = [E2 ubiquitin-conjugating enzyme]-L-cysteine + N(6)-ubiquitinyl-[acceptor protein]-L-lysine.</text>
        <dbReference type="EC" id="2.3.2.27"/>
    </reaction>
</comment>
<protein>
    <recommendedName>
        <fullName evidence="4">RING-type E3 ubiquitin transferase</fullName>
        <ecNumber evidence="4">2.3.2.27</ecNumber>
    </recommendedName>
</protein>
<sequence>MVLNRLRIFPFPPPPVPEWQTMLTQSTTPAPNYNDDLALWVSRGLVLLVILLLMFFRYLDARDRFRRQIPDVENGLMGRPINQAAAIELRQIKTNIKDSLRTFLYVRIQNEKDGDAECAICLEQFKEGDKCTVLLPYCNHTFHKGCIDPWFLNNNSCPLCRVVL</sequence>
<keyword evidence="10" id="KW-0862">Zinc</keyword>
<evidence type="ECO:0000256" key="6">
    <source>
        <dbReference type="ARBA" id="ARBA00022692"/>
    </source>
</evidence>
<dbReference type="EMBL" id="EQ974170">
    <property type="protein sequence ID" value="EEF32330.1"/>
    <property type="molecule type" value="Genomic_DNA"/>
</dbReference>
<dbReference type="eggNOG" id="KOG0800">
    <property type="taxonomic scope" value="Eukaryota"/>
</dbReference>
<gene>
    <name evidence="17" type="ORF">RCOM_0793520</name>
</gene>
<evidence type="ECO:0000256" key="11">
    <source>
        <dbReference type="ARBA" id="ARBA00022989"/>
    </source>
</evidence>
<feature type="transmembrane region" description="Helical" evidence="15">
    <location>
        <begin position="37"/>
        <end position="59"/>
    </location>
</feature>
<evidence type="ECO:0000313" key="18">
    <source>
        <dbReference type="Proteomes" id="UP000008311"/>
    </source>
</evidence>
<evidence type="ECO:0000256" key="14">
    <source>
        <dbReference type="PROSITE-ProRule" id="PRU00175"/>
    </source>
</evidence>
<feature type="domain" description="RING-type" evidence="16">
    <location>
        <begin position="118"/>
        <end position="161"/>
    </location>
</feature>
<evidence type="ECO:0000256" key="2">
    <source>
        <dbReference type="ARBA" id="ARBA00004167"/>
    </source>
</evidence>
<evidence type="ECO:0000256" key="9">
    <source>
        <dbReference type="ARBA" id="ARBA00022786"/>
    </source>
</evidence>
<dbReference type="PANTHER" id="PTHR45768:SF18">
    <property type="entry name" value="RING-H2 FINGER PROTEIN ATL47-RELATED"/>
    <property type="match status" value="1"/>
</dbReference>
<evidence type="ECO:0000256" key="1">
    <source>
        <dbReference type="ARBA" id="ARBA00000900"/>
    </source>
</evidence>
<dbReference type="Pfam" id="PF13639">
    <property type="entry name" value="zf-RING_2"/>
    <property type="match status" value="1"/>
</dbReference>
<evidence type="ECO:0000256" key="15">
    <source>
        <dbReference type="SAM" id="Phobius"/>
    </source>
</evidence>
<dbReference type="CDD" id="cd16454">
    <property type="entry name" value="RING-H2_PA-TM-RING"/>
    <property type="match status" value="1"/>
</dbReference>
<dbReference type="SMART" id="SM00184">
    <property type="entry name" value="RING"/>
    <property type="match status" value="1"/>
</dbReference>
<dbReference type="AlphaFoldDB" id="B9SVL1"/>
<evidence type="ECO:0000256" key="8">
    <source>
        <dbReference type="ARBA" id="ARBA00022771"/>
    </source>
</evidence>
<dbReference type="Proteomes" id="UP000008311">
    <property type="component" value="Unassembled WGS sequence"/>
</dbReference>
<reference evidence="18" key="1">
    <citation type="journal article" date="2010" name="Nat. Biotechnol.">
        <title>Draft genome sequence of the oilseed species Ricinus communis.</title>
        <authorList>
            <person name="Chan A.P."/>
            <person name="Crabtree J."/>
            <person name="Zhao Q."/>
            <person name="Lorenzi H."/>
            <person name="Orvis J."/>
            <person name="Puiu D."/>
            <person name="Melake-Berhan A."/>
            <person name="Jones K.M."/>
            <person name="Redman J."/>
            <person name="Chen G."/>
            <person name="Cahoon E.B."/>
            <person name="Gedil M."/>
            <person name="Stanke M."/>
            <person name="Haas B.J."/>
            <person name="Wortman J.R."/>
            <person name="Fraser-Liggett C.M."/>
            <person name="Ravel J."/>
            <person name="Rabinowicz P.D."/>
        </authorList>
    </citation>
    <scope>NUCLEOTIDE SEQUENCE [LARGE SCALE GENOMIC DNA]</scope>
    <source>
        <strain evidence="18">cv. Hale</strain>
    </source>
</reference>
<organism evidence="17 18">
    <name type="scientific">Ricinus communis</name>
    <name type="common">Castor bean</name>
    <dbReference type="NCBI Taxonomy" id="3988"/>
    <lineage>
        <taxon>Eukaryota</taxon>
        <taxon>Viridiplantae</taxon>
        <taxon>Streptophyta</taxon>
        <taxon>Embryophyta</taxon>
        <taxon>Tracheophyta</taxon>
        <taxon>Spermatophyta</taxon>
        <taxon>Magnoliopsida</taxon>
        <taxon>eudicotyledons</taxon>
        <taxon>Gunneridae</taxon>
        <taxon>Pentapetalae</taxon>
        <taxon>rosids</taxon>
        <taxon>fabids</taxon>
        <taxon>Malpighiales</taxon>
        <taxon>Euphorbiaceae</taxon>
        <taxon>Acalyphoideae</taxon>
        <taxon>Acalypheae</taxon>
        <taxon>Ricinus</taxon>
    </lineage>
</organism>
<dbReference type="GO" id="GO:0016020">
    <property type="term" value="C:membrane"/>
    <property type="evidence" value="ECO:0007669"/>
    <property type="project" value="UniProtKB-SubCell"/>
</dbReference>
<keyword evidence="7" id="KW-0479">Metal-binding</keyword>
<evidence type="ECO:0000256" key="3">
    <source>
        <dbReference type="ARBA" id="ARBA00004906"/>
    </source>
</evidence>
<keyword evidence="11 15" id="KW-1133">Transmembrane helix</keyword>
<comment type="subcellular location">
    <subcellularLocation>
        <location evidence="2">Membrane</location>
        <topology evidence="2">Single-pass membrane protein</topology>
    </subcellularLocation>
</comment>
<keyword evidence="5" id="KW-0808">Transferase</keyword>
<evidence type="ECO:0000313" key="17">
    <source>
        <dbReference type="EMBL" id="EEF32330.1"/>
    </source>
</evidence>
<keyword evidence="8 14" id="KW-0863">Zinc-finger</keyword>
<dbReference type="InParanoid" id="B9SVL1"/>
<keyword evidence="12 15" id="KW-0472">Membrane</keyword>
<evidence type="ECO:0000256" key="12">
    <source>
        <dbReference type="ARBA" id="ARBA00023136"/>
    </source>
</evidence>
<comment type="pathway">
    <text evidence="3">Protein modification; protein ubiquitination.</text>
</comment>
<comment type="similarity">
    <text evidence="13">Belongs to the RING-type zinc finger family. ATL subfamily.</text>
</comment>
<dbReference type="EC" id="2.3.2.27" evidence="4"/>
<keyword evidence="9" id="KW-0833">Ubl conjugation pathway</keyword>